<feature type="domain" description="RING-type" evidence="3">
    <location>
        <begin position="30"/>
        <end position="71"/>
    </location>
</feature>
<dbReference type="EMBL" id="CAXDID020000130">
    <property type="protein sequence ID" value="CAL6035135.1"/>
    <property type="molecule type" value="Genomic_DNA"/>
</dbReference>
<keyword evidence="1" id="KW-0862">Zinc</keyword>
<proteinExistence type="predicted"/>
<dbReference type="EMBL" id="CAXDID020000297">
    <property type="protein sequence ID" value="CAL6072827.1"/>
    <property type="molecule type" value="Genomic_DNA"/>
</dbReference>
<feature type="compositionally biased region" description="Basic and acidic residues" evidence="2">
    <location>
        <begin position="371"/>
        <end position="383"/>
    </location>
</feature>
<dbReference type="InterPro" id="IPR001841">
    <property type="entry name" value="Znf_RING"/>
</dbReference>
<dbReference type="PROSITE" id="PS50089">
    <property type="entry name" value="ZF_RING_2"/>
    <property type="match status" value="1"/>
</dbReference>
<evidence type="ECO:0000313" key="5">
    <source>
        <dbReference type="EMBL" id="CAI9966753.1"/>
    </source>
</evidence>
<evidence type="ECO:0000313" key="8">
    <source>
        <dbReference type="Proteomes" id="UP001642409"/>
    </source>
</evidence>
<evidence type="ECO:0000313" key="6">
    <source>
        <dbReference type="EMBL" id="CAL6035135.1"/>
    </source>
</evidence>
<protein>
    <submittedName>
        <fullName evidence="5">Zinc finger domain-containing protein</fullName>
    </submittedName>
    <submittedName>
        <fullName evidence="6">Zinc_finger domain-containing protein</fullName>
    </submittedName>
</protein>
<sequence length="395" mass="45549">MKEYAAQCTKCKQCVPITNRDVHECDEIFCLICQGIISTNFNFITLPCNYKHKMHEVCYQKYQEISCPLCRKCIMETSDKRRHQCRIIKNLLKPHTIRFPYPEVQLITVKCRDCLRIQINCELVVCRTCWLENIDEVSEITVSKKQLVKFLDGQESQIELTKETGEMRDDLMKTYKEVTKASQKAEPTKNIEEKAPDKTKPKDAPKQKEEKPPVQKSQDQKTTQKPQPNTKSPQKETQKKKEDKQPVLEKPVKSQPKDGPNEQKTIADAKQETMPILTNAQKKKQVKEYQKQLIQQQRAKEDIKATKPQEIVNLPPAIYSEIRDLQKQINQEGPQVPNQVDETMHQRQPPPSNANTTEQPLVQAEGNNEQKGTEREPVSKKQVSESGETGPLTTQ</sequence>
<dbReference type="EMBL" id="CATOUU010001009">
    <property type="protein sequence ID" value="CAI9966753.1"/>
    <property type="molecule type" value="Genomic_DNA"/>
</dbReference>
<keyword evidence="8" id="KW-1185">Reference proteome</keyword>
<accession>A0AA86R5U9</accession>
<reference evidence="5" key="1">
    <citation type="submission" date="2023-06" db="EMBL/GenBank/DDBJ databases">
        <authorList>
            <person name="Kurt Z."/>
        </authorList>
    </citation>
    <scope>NUCLEOTIDE SEQUENCE</scope>
</reference>
<comment type="caution">
    <text evidence="5">The sequence shown here is derived from an EMBL/GenBank/DDBJ whole genome shotgun (WGS) entry which is preliminary data.</text>
</comment>
<evidence type="ECO:0000313" key="4">
    <source>
        <dbReference type="EMBL" id="CAI9925609.1"/>
    </source>
</evidence>
<evidence type="ECO:0000256" key="1">
    <source>
        <dbReference type="PROSITE-ProRule" id="PRU00175"/>
    </source>
</evidence>
<feature type="compositionally biased region" description="Polar residues" evidence="2">
    <location>
        <begin position="353"/>
        <end position="370"/>
    </location>
</feature>
<feature type="compositionally biased region" description="Basic and acidic residues" evidence="2">
    <location>
        <begin position="186"/>
        <end position="213"/>
    </location>
</feature>
<feature type="compositionally biased region" description="Polar residues" evidence="2">
    <location>
        <begin position="327"/>
        <end position="341"/>
    </location>
</feature>
<feature type="compositionally biased region" description="Polar residues" evidence="2">
    <location>
        <begin position="220"/>
        <end position="232"/>
    </location>
</feature>
<keyword evidence="1" id="KW-0479">Metal-binding</keyword>
<dbReference type="AlphaFoldDB" id="A0AA86R5U9"/>
<evidence type="ECO:0000259" key="3">
    <source>
        <dbReference type="PROSITE" id="PS50089"/>
    </source>
</evidence>
<dbReference type="EMBL" id="CATOUU010000343">
    <property type="protein sequence ID" value="CAI9925609.1"/>
    <property type="molecule type" value="Genomic_DNA"/>
</dbReference>
<keyword evidence="1" id="KW-0863">Zinc-finger</keyword>
<evidence type="ECO:0000256" key="2">
    <source>
        <dbReference type="SAM" id="MobiDB-lite"/>
    </source>
</evidence>
<gene>
    <name evidence="4" type="ORF">HINF_LOCUS13254</name>
    <name evidence="6" type="ORF">HINF_LOCUS35784</name>
    <name evidence="5" type="ORF">HINF_LOCUS54398</name>
    <name evidence="7" type="ORF">HINF_LOCUS55811</name>
</gene>
<reference evidence="6 8" key="2">
    <citation type="submission" date="2024-07" db="EMBL/GenBank/DDBJ databases">
        <authorList>
            <person name="Akdeniz Z."/>
        </authorList>
    </citation>
    <scope>NUCLEOTIDE SEQUENCE [LARGE SCALE GENOMIC DNA]</scope>
</reference>
<dbReference type="CDD" id="cd16448">
    <property type="entry name" value="RING-H2"/>
    <property type="match status" value="1"/>
</dbReference>
<feature type="compositionally biased region" description="Polar residues" evidence="2">
    <location>
        <begin position="384"/>
        <end position="395"/>
    </location>
</feature>
<feature type="compositionally biased region" description="Basic and acidic residues" evidence="2">
    <location>
        <begin position="233"/>
        <end position="271"/>
    </location>
</feature>
<evidence type="ECO:0000313" key="7">
    <source>
        <dbReference type="EMBL" id="CAL6072827.1"/>
    </source>
</evidence>
<dbReference type="GO" id="GO:0008270">
    <property type="term" value="F:zinc ion binding"/>
    <property type="evidence" value="ECO:0007669"/>
    <property type="project" value="UniProtKB-KW"/>
</dbReference>
<dbReference type="Proteomes" id="UP001642409">
    <property type="component" value="Unassembled WGS sequence"/>
</dbReference>
<name>A0AA86R5U9_9EUKA</name>
<feature type="region of interest" description="Disordered" evidence="2">
    <location>
        <begin position="323"/>
        <end position="395"/>
    </location>
</feature>
<organism evidence="5">
    <name type="scientific">Hexamita inflata</name>
    <dbReference type="NCBI Taxonomy" id="28002"/>
    <lineage>
        <taxon>Eukaryota</taxon>
        <taxon>Metamonada</taxon>
        <taxon>Diplomonadida</taxon>
        <taxon>Hexamitidae</taxon>
        <taxon>Hexamitinae</taxon>
        <taxon>Hexamita</taxon>
    </lineage>
</organism>
<feature type="region of interest" description="Disordered" evidence="2">
    <location>
        <begin position="179"/>
        <end position="289"/>
    </location>
</feature>